<organism evidence="2 3">
    <name type="scientific">Amblyomma americanum</name>
    <name type="common">Lone star tick</name>
    <dbReference type="NCBI Taxonomy" id="6943"/>
    <lineage>
        <taxon>Eukaryota</taxon>
        <taxon>Metazoa</taxon>
        <taxon>Ecdysozoa</taxon>
        <taxon>Arthropoda</taxon>
        <taxon>Chelicerata</taxon>
        <taxon>Arachnida</taxon>
        <taxon>Acari</taxon>
        <taxon>Parasitiformes</taxon>
        <taxon>Ixodida</taxon>
        <taxon>Ixodoidea</taxon>
        <taxon>Ixodidae</taxon>
        <taxon>Amblyomminae</taxon>
        <taxon>Amblyomma</taxon>
    </lineage>
</organism>
<dbReference type="InterPro" id="IPR037120">
    <property type="entry name" value="Haem_peroxidase_sf_animal"/>
</dbReference>
<comment type="caution">
    <text evidence="2">The sequence shown here is derived from an EMBL/GenBank/DDBJ whole genome shotgun (WGS) entry which is preliminary data.</text>
</comment>
<dbReference type="PROSITE" id="PS50292">
    <property type="entry name" value="PEROXIDASE_3"/>
    <property type="match status" value="1"/>
</dbReference>
<dbReference type="Pfam" id="PF03098">
    <property type="entry name" value="An_peroxidase"/>
    <property type="match status" value="2"/>
</dbReference>
<dbReference type="SUPFAM" id="SSF48113">
    <property type="entry name" value="Heme-dependent peroxidases"/>
    <property type="match status" value="1"/>
</dbReference>
<dbReference type="InterPro" id="IPR010255">
    <property type="entry name" value="Haem_peroxidase_sf"/>
</dbReference>
<keyword evidence="1" id="KW-0560">Oxidoreductase</keyword>
<keyword evidence="1" id="KW-0575">Peroxidase</keyword>
<keyword evidence="3" id="KW-1185">Reference proteome</keyword>
<dbReference type="InterPro" id="IPR019791">
    <property type="entry name" value="Haem_peroxidase_animal"/>
</dbReference>
<reference evidence="2 3" key="1">
    <citation type="journal article" date="2023" name="Arcadia Sci">
        <title>De novo assembly of a long-read Amblyomma americanum tick genome.</title>
        <authorList>
            <person name="Chou S."/>
            <person name="Poskanzer K.E."/>
            <person name="Rollins M."/>
            <person name="Thuy-Boun P.S."/>
        </authorList>
    </citation>
    <scope>NUCLEOTIDE SEQUENCE [LARGE SCALE GENOMIC DNA]</scope>
    <source>
        <strain evidence="2">F_SG_1</strain>
        <tissue evidence="2">Salivary glands</tissue>
    </source>
</reference>
<dbReference type="Proteomes" id="UP001321473">
    <property type="component" value="Unassembled WGS sequence"/>
</dbReference>
<name>A0AAQ4EZV0_AMBAM</name>
<sequence>MVQARLQHIVFGEWVPAVLGEALAARYGLLPKRDGYTRYDPSVDATLLNEFAGAALRFGHTIVNRRFYLLNANWSKAGFETLTGRFFAPFPTRKALWDQVARGLVRQPMTAFSRDVRDVDFFSAAISEYPLGNASMGPTIACIAVDSLGRLKWGDRFYYEHAGQAGSFTPAQLRTIRQTTLAKVICEDTEGTHWIQRNVFLLPREENPVAHCSDIPDIDVNAWVE</sequence>
<evidence type="ECO:0000313" key="3">
    <source>
        <dbReference type="Proteomes" id="UP001321473"/>
    </source>
</evidence>
<gene>
    <name evidence="2" type="ORF">V5799_018432</name>
</gene>
<dbReference type="PANTHER" id="PTHR11475">
    <property type="entry name" value="OXIDASE/PEROXIDASE"/>
    <property type="match status" value="1"/>
</dbReference>
<dbReference type="GO" id="GO:0006979">
    <property type="term" value="P:response to oxidative stress"/>
    <property type="evidence" value="ECO:0007669"/>
    <property type="project" value="InterPro"/>
</dbReference>
<evidence type="ECO:0000313" key="2">
    <source>
        <dbReference type="EMBL" id="KAK8780231.1"/>
    </source>
</evidence>
<protein>
    <submittedName>
        <fullName evidence="2">Uncharacterized protein</fullName>
    </submittedName>
</protein>
<evidence type="ECO:0000256" key="1">
    <source>
        <dbReference type="ARBA" id="ARBA00022559"/>
    </source>
</evidence>
<dbReference type="EMBL" id="JARKHS020009075">
    <property type="protein sequence ID" value="KAK8780231.1"/>
    <property type="molecule type" value="Genomic_DNA"/>
</dbReference>
<dbReference type="GO" id="GO:0004601">
    <property type="term" value="F:peroxidase activity"/>
    <property type="evidence" value="ECO:0007669"/>
    <property type="project" value="UniProtKB-KW"/>
</dbReference>
<dbReference type="GO" id="GO:0020037">
    <property type="term" value="F:heme binding"/>
    <property type="evidence" value="ECO:0007669"/>
    <property type="project" value="InterPro"/>
</dbReference>
<proteinExistence type="predicted"/>
<dbReference type="AlphaFoldDB" id="A0AAQ4EZV0"/>
<accession>A0AAQ4EZV0</accession>
<dbReference type="Gene3D" id="1.10.640.10">
    <property type="entry name" value="Haem peroxidase domain superfamily, animal type"/>
    <property type="match status" value="2"/>
</dbReference>
<dbReference type="PANTHER" id="PTHR11475:SF143">
    <property type="entry name" value="PUTATIVE-RELATED"/>
    <property type="match status" value="1"/>
</dbReference>